<protein>
    <submittedName>
        <fullName evidence="1">ABC transporter ATP-binding protein</fullName>
    </submittedName>
</protein>
<sequence>MIKIKNMSVTYKNKTVLSIDEEIVINKRERIGIIGSNGAGKTTLVNAILGLAPFKGIIDTDISHSQMAVHLQFNNYVNTMKIKYIIEMICNTKLSKNKKLLELIDFFEFKESLNKRFQNLSGGQKQRLTLILVMYQDVPLVFFDEVTTGLDFVTRERLVEKIERWYRHKDTTICMVSHYYDELENLVDKLLILDEGKVVAFDYTEKLFKKYCGNNLIILENNEENRKIINNFTKILSPEHSIAISTNNKEEEKEVIDLLINQNIDFKRTSKDIELLSINAKEDFKKRSLQ</sequence>
<dbReference type="Proteomes" id="UP000595814">
    <property type="component" value="Chromosome"/>
</dbReference>
<organism evidence="1 2">
    <name type="scientific">Miniphocaeibacter halophilus</name>
    <dbReference type="NCBI Taxonomy" id="2931922"/>
    <lineage>
        <taxon>Bacteria</taxon>
        <taxon>Bacillati</taxon>
        <taxon>Bacillota</taxon>
        <taxon>Tissierellia</taxon>
        <taxon>Tissierellales</taxon>
        <taxon>Peptoniphilaceae</taxon>
        <taxon>Miniphocaeibacter</taxon>
    </lineage>
</organism>
<name>A0AC61N0D3_9FIRM</name>
<keyword evidence="1" id="KW-0547">Nucleotide-binding</keyword>
<reference evidence="1 2" key="1">
    <citation type="journal article" date="2022" name="Int. J. Syst. Evol. Microbiol.">
        <title>Miniphocaeibacter halophilus sp. nov., an ammonium-tolerant acetate-producing bacterium isolated from a biogas system.</title>
        <authorList>
            <person name="Schnurer A."/>
            <person name="Singh A."/>
            <person name="Bi S."/>
            <person name="Qiao W."/>
            <person name="Westerholm M."/>
        </authorList>
    </citation>
    <scope>NUCLEOTIDE SEQUENCE [LARGE SCALE GENOMIC DNA]</scope>
    <source>
        <strain evidence="1 2">AMB_01</strain>
    </source>
</reference>
<evidence type="ECO:0000313" key="1">
    <source>
        <dbReference type="EMBL" id="QQK08486.1"/>
    </source>
</evidence>
<keyword evidence="2" id="KW-1185">Reference proteome</keyword>
<accession>A0AC61N0D3</accession>
<proteinExistence type="predicted"/>
<gene>
    <name evidence="1" type="ORF">JFY71_02815</name>
</gene>
<dbReference type="EMBL" id="CP066744">
    <property type="protein sequence ID" value="QQK08486.1"/>
    <property type="molecule type" value="Genomic_DNA"/>
</dbReference>
<evidence type="ECO:0000313" key="2">
    <source>
        <dbReference type="Proteomes" id="UP000595814"/>
    </source>
</evidence>
<keyword evidence="1" id="KW-0067">ATP-binding</keyword>